<keyword evidence="2" id="KW-0547">Nucleotide-binding</keyword>
<dbReference type="STRING" id="1257118.L8HEP4"/>
<sequence length="343" mass="39000">MISLNARINESMDEIFLLTDRVIEELLSETRKFIGCIYKIAEAVALIDLVCILTMVFNLLRKLNTTIRQICSFTTYVTVTPSCALYRKNDTFITEASNFHVITGPNMSGKSTYLRQVALLTILAHVGCFVPATFASFRLVDRLFTRIGTSDCMERNCSTFMVEMKEMAFIIQNATNHSLMIIDELGRGSSYLDGASIAWAICEYLLSLRAYTLCATHYMQLADLEAIYPNAKNYHLQVEHDRMKLRPTFMYTLKEGPTDLKFGLVLAEIAGFPPDAVAAAREIHRKLQQSDTAKKEKEAQHLRELSQLAQRLLNLKTSTLSPELLRRYLTNLKEKFIAAQHEE</sequence>
<dbReference type="FunFam" id="3.40.50.300:FF:000870">
    <property type="entry name" value="MutS protein homolog 4"/>
    <property type="match status" value="1"/>
</dbReference>
<dbReference type="GO" id="GO:0030983">
    <property type="term" value="F:mismatched DNA binding"/>
    <property type="evidence" value="ECO:0007669"/>
    <property type="project" value="InterPro"/>
</dbReference>
<keyword evidence="4" id="KW-0238">DNA-binding</keyword>
<evidence type="ECO:0000256" key="2">
    <source>
        <dbReference type="ARBA" id="ARBA00022741"/>
    </source>
</evidence>
<gene>
    <name evidence="7" type="ORF">ACA1_068220</name>
</gene>
<keyword evidence="5" id="KW-1133">Transmembrane helix</keyword>
<keyword evidence="5" id="KW-0812">Transmembrane</keyword>
<evidence type="ECO:0000259" key="6">
    <source>
        <dbReference type="PROSITE" id="PS00486"/>
    </source>
</evidence>
<dbReference type="InterPro" id="IPR027417">
    <property type="entry name" value="P-loop_NTPase"/>
</dbReference>
<dbReference type="Proteomes" id="UP000011083">
    <property type="component" value="Unassembled WGS sequence"/>
</dbReference>
<dbReference type="SMR" id="L8HEP4"/>
<evidence type="ECO:0000313" key="8">
    <source>
        <dbReference type="Proteomes" id="UP000011083"/>
    </source>
</evidence>
<dbReference type="PANTHER" id="PTHR11361:SF21">
    <property type="entry name" value="MUTS PROTEIN HOMOLOG 4"/>
    <property type="match status" value="1"/>
</dbReference>
<dbReference type="EMBL" id="KB007857">
    <property type="protein sequence ID" value="ELR23238.1"/>
    <property type="molecule type" value="Genomic_DNA"/>
</dbReference>
<dbReference type="GO" id="GO:0005634">
    <property type="term" value="C:nucleus"/>
    <property type="evidence" value="ECO:0007669"/>
    <property type="project" value="TreeGrafter"/>
</dbReference>
<evidence type="ECO:0000256" key="5">
    <source>
        <dbReference type="SAM" id="Phobius"/>
    </source>
</evidence>
<dbReference type="SUPFAM" id="SSF52540">
    <property type="entry name" value="P-loop containing nucleoside triphosphate hydrolases"/>
    <property type="match status" value="1"/>
</dbReference>
<dbReference type="GeneID" id="14924211"/>
<evidence type="ECO:0000256" key="4">
    <source>
        <dbReference type="ARBA" id="ARBA00023125"/>
    </source>
</evidence>
<protein>
    <submittedName>
        <fullName evidence="7">DNA mismatch repair protein</fullName>
    </submittedName>
</protein>
<feature type="transmembrane region" description="Helical" evidence="5">
    <location>
        <begin position="117"/>
        <end position="137"/>
    </location>
</feature>
<keyword evidence="3" id="KW-0067">ATP-binding</keyword>
<evidence type="ECO:0000313" key="7">
    <source>
        <dbReference type="EMBL" id="ELR23238.1"/>
    </source>
</evidence>
<dbReference type="AlphaFoldDB" id="L8HEP4"/>
<dbReference type="Gene3D" id="3.40.50.300">
    <property type="entry name" value="P-loop containing nucleotide triphosphate hydrolases"/>
    <property type="match status" value="1"/>
</dbReference>
<dbReference type="VEuPathDB" id="AmoebaDB:ACA1_068220"/>
<evidence type="ECO:0000256" key="3">
    <source>
        <dbReference type="ARBA" id="ARBA00022840"/>
    </source>
</evidence>
<dbReference type="OMA" id="GAMANIN"/>
<evidence type="ECO:0000256" key="1">
    <source>
        <dbReference type="ARBA" id="ARBA00006271"/>
    </source>
</evidence>
<dbReference type="Pfam" id="PF00488">
    <property type="entry name" value="MutS_V"/>
    <property type="match status" value="1"/>
</dbReference>
<name>L8HEP4_ACACF</name>
<feature type="transmembrane region" description="Helical" evidence="5">
    <location>
        <begin position="37"/>
        <end position="60"/>
    </location>
</feature>
<comment type="similarity">
    <text evidence="1">Belongs to the DNA mismatch repair MutS family.</text>
</comment>
<dbReference type="InterPro" id="IPR045076">
    <property type="entry name" value="MutS"/>
</dbReference>
<reference evidence="7 8" key="1">
    <citation type="journal article" date="2013" name="Genome Biol.">
        <title>Genome of Acanthamoeba castellanii highlights extensive lateral gene transfer and early evolution of tyrosine kinase signaling.</title>
        <authorList>
            <person name="Clarke M."/>
            <person name="Lohan A.J."/>
            <person name="Liu B."/>
            <person name="Lagkouvardos I."/>
            <person name="Roy S."/>
            <person name="Zafar N."/>
            <person name="Bertelli C."/>
            <person name="Schilde C."/>
            <person name="Kianianmomeni A."/>
            <person name="Burglin T.R."/>
            <person name="Frech C."/>
            <person name="Turcotte B."/>
            <person name="Kopec K.O."/>
            <person name="Synnott J.M."/>
            <person name="Choo C."/>
            <person name="Paponov I."/>
            <person name="Finkler A."/>
            <person name="Soon Heng Tan C."/>
            <person name="Hutchins A.P."/>
            <person name="Weinmeier T."/>
            <person name="Rattei T."/>
            <person name="Chu J.S."/>
            <person name="Gimenez G."/>
            <person name="Irimia M."/>
            <person name="Rigden D.J."/>
            <person name="Fitzpatrick D.A."/>
            <person name="Lorenzo-Morales J."/>
            <person name="Bateman A."/>
            <person name="Chiu C.H."/>
            <person name="Tang P."/>
            <person name="Hegemann P."/>
            <person name="Fromm H."/>
            <person name="Raoult D."/>
            <person name="Greub G."/>
            <person name="Miranda-Saavedra D."/>
            <person name="Chen N."/>
            <person name="Nash P."/>
            <person name="Ginger M.L."/>
            <person name="Horn M."/>
            <person name="Schaap P."/>
            <person name="Caler L."/>
            <person name="Loftus B."/>
        </authorList>
    </citation>
    <scope>NUCLEOTIDE SEQUENCE [LARGE SCALE GENOMIC DNA]</scope>
    <source>
        <strain evidence="7 8">Neff</strain>
    </source>
</reference>
<dbReference type="SMART" id="SM00534">
    <property type="entry name" value="MUTSac"/>
    <property type="match status" value="1"/>
</dbReference>
<dbReference type="InterPro" id="IPR000432">
    <property type="entry name" value="DNA_mismatch_repair_MutS_C"/>
</dbReference>
<accession>L8HEP4</accession>
<dbReference type="PANTHER" id="PTHR11361">
    <property type="entry name" value="DNA MISMATCH REPAIR PROTEIN MUTS FAMILY MEMBER"/>
    <property type="match status" value="1"/>
</dbReference>
<dbReference type="GO" id="GO:0007131">
    <property type="term" value="P:reciprocal meiotic recombination"/>
    <property type="evidence" value="ECO:0007669"/>
    <property type="project" value="TreeGrafter"/>
</dbReference>
<dbReference type="RefSeq" id="XP_004352766.1">
    <property type="nucleotide sequence ID" value="XM_004352714.1"/>
</dbReference>
<dbReference type="PROSITE" id="PS00486">
    <property type="entry name" value="DNA_MISMATCH_REPAIR_2"/>
    <property type="match status" value="1"/>
</dbReference>
<keyword evidence="5" id="KW-0472">Membrane</keyword>
<organism evidence="7 8">
    <name type="scientific">Acanthamoeba castellanii (strain ATCC 30010 / Neff)</name>
    <dbReference type="NCBI Taxonomy" id="1257118"/>
    <lineage>
        <taxon>Eukaryota</taxon>
        <taxon>Amoebozoa</taxon>
        <taxon>Discosea</taxon>
        <taxon>Longamoebia</taxon>
        <taxon>Centramoebida</taxon>
        <taxon>Acanthamoebidae</taxon>
        <taxon>Acanthamoeba</taxon>
    </lineage>
</organism>
<dbReference type="GO" id="GO:0140664">
    <property type="term" value="F:ATP-dependent DNA damage sensor activity"/>
    <property type="evidence" value="ECO:0007669"/>
    <property type="project" value="InterPro"/>
</dbReference>
<keyword evidence="8" id="KW-1185">Reference proteome</keyword>
<feature type="domain" description="DNA mismatch repair proteins mutS family" evidence="6">
    <location>
        <begin position="178"/>
        <end position="194"/>
    </location>
</feature>
<proteinExistence type="inferred from homology"/>
<dbReference type="KEGG" id="acan:ACA1_068220"/>
<dbReference type="OrthoDB" id="276261at2759"/>
<dbReference type="GO" id="GO:0006298">
    <property type="term" value="P:mismatch repair"/>
    <property type="evidence" value="ECO:0007669"/>
    <property type="project" value="InterPro"/>
</dbReference>
<dbReference type="GO" id="GO:0005524">
    <property type="term" value="F:ATP binding"/>
    <property type="evidence" value="ECO:0007669"/>
    <property type="project" value="UniProtKB-KW"/>
</dbReference>